<evidence type="ECO:0000256" key="2">
    <source>
        <dbReference type="ARBA" id="ARBA00022801"/>
    </source>
</evidence>
<protein>
    <recommendedName>
        <fullName evidence="4">Glycosyl hydrolases family 39 N-terminal catalytic domain-containing protein</fullName>
    </recommendedName>
</protein>
<keyword evidence="2" id="KW-0378">Hydrolase</keyword>
<dbReference type="Pfam" id="PF01229">
    <property type="entry name" value="Glyco_hydro_39"/>
    <property type="match status" value="1"/>
</dbReference>
<evidence type="ECO:0000256" key="3">
    <source>
        <dbReference type="ARBA" id="ARBA00023295"/>
    </source>
</evidence>
<name>A0A286RBF4_9BACT</name>
<keyword evidence="6" id="KW-1185">Reference proteome</keyword>
<evidence type="ECO:0000313" key="6">
    <source>
        <dbReference type="Proteomes" id="UP000215086"/>
    </source>
</evidence>
<dbReference type="InterPro" id="IPR049166">
    <property type="entry name" value="GH39_cat"/>
</dbReference>
<evidence type="ECO:0000256" key="1">
    <source>
        <dbReference type="ARBA" id="ARBA00008875"/>
    </source>
</evidence>
<sequence>MVDHSVNRRTFLAQALGVTVLGSPTIHAVCLGSGIRETPRQPGQDAIATDFLDGSPEATRWWERNIGPVVGRIKGRHSREIARSPFSVGMETLDRAMYDPQRVYRPLGELGVKWARLQTGWARCETSPGKYDFGWLEAVVDAVRAEGVSPWFNLGYGNRLYLPEAPDVSAVGWIPVYKPEAQKAWLKFVGALAARFGDRVKHWEIWNEPNIKNFWKPGDPSPDLYCRFVAETSQVLRQTIPDVVIIGGALAGMPTDYLRQLLACGILQHVDRISYHPYRPVPEEGYRETLTTWRTILRQNSPGGKEVPLWQGENGCPSRPGGAGALSQYEWTEVRQAKWLLRRMLYDRVLGVELSSYFHIVDLVNYNWGTGPSGKTNFKGLLRGEDYSPKPAYHAYQRLCALFDGETRREPALDEMVTVASASAMSAEDRPMGKTPEAQKYVVAGFLRNDAPLWALWAVEPLHSPGQVRCADVRIRGTAPLNSPVLIDLLSGCVFTVDHRAGNSTALRFPSLPIPDYPVVIADKEAIHDLVTSPVQVDG</sequence>
<dbReference type="SUPFAM" id="SSF51445">
    <property type="entry name" value="(Trans)glycosidases"/>
    <property type="match status" value="1"/>
</dbReference>
<dbReference type="GO" id="GO:0004553">
    <property type="term" value="F:hydrolase activity, hydrolyzing O-glycosyl compounds"/>
    <property type="evidence" value="ECO:0007669"/>
    <property type="project" value="TreeGrafter"/>
</dbReference>
<feature type="domain" description="Glycosyl hydrolases family 39 N-terminal catalytic" evidence="4">
    <location>
        <begin position="130"/>
        <end position="278"/>
    </location>
</feature>
<dbReference type="EMBL" id="CP018477">
    <property type="protein sequence ID" value="ASV73290.1"/>
    <property type="molecule type" value="Genomic_DNA"/>
</dbReference>
<dbReference type="InterPro" id="IPR051923">
    <property type="entry name" value="Glycosyl_Hydrolase_39"/>
</dbReference>
<dbReference type="PANTHER" id="PTHR12631:SF10">
    <property type="entry name" value="BETA-XYLOSIDASE-LIKE PROTEIN-RELATED"/>
    <property type="match status" value="1"/>
</dbReference>
<comment type="similarity">
    <text evidence="1">Belongs to the glycosyl hydrolase 39 family.</text>
</comment>
<dbReference type="InterPro" id="IPR017853">
    <property type="entry name" value="GH"/>
</dbReference>
<dbReference type="OrthoDB" id="9776971at2"/>
<keyword evidence="3" id="KW-0326">Glycosidase</keyword>
<reference evidence="5 6" key="1">
    <citation type="journal article" name="Front. Microbiol.">
        <title>Sugar Metabolism of the First Thermophilic Planctomycete Thermogutta terrifontis: Comparative Genomic and Transcriptomic Approaches.</title>
        <authorList>
            <person name="Elcheninov A.G."/>
            <person name="Menzel P."/>
            <person name="Gudbergsdottir S.R."/>
            <person name="Slesarev A.I."/>
            <person name="Kadnikov V.V."/>
            <person name="Krogh A."/>
            <person name="Bonch-Osmolovskaya E.A."/>
            <person name="Peng X."/>
            <person name="Kublanov I.V."/>
        </authorList>
    </citation>
    <scope>NUCLEOTIDE SEQUENCE [LARGE SCALE GENOMIC DNA]</scope>
    <source>
        <strain evidence="5 6">R1</strain>
    </source>
</reference>
<accession>A0A286RBF4</accession>
<dbReference type="RefSeq" id="WP_095413943.1">
    <property type="nucleotide sequence ID" value="NZ_CP018477.1"/>
</dbReference>
<proteinExistence type="inferred from homology"/>
<evidence type="ECO:0000313" key="5">
    <source>
        <dbReference type="EMBL" id="ASV73290.1"/>
    </source>
</evidence>
<dbReference type="Gene3D" id="3.20.20.80">
    <property type="entry name" value="Glycosidases"/>
    <property type="match status" value="1"/>
</dbReference>
<gene>
    <name evidence="5" type="ORF">THTE_0688</name>
</gene>
<evidence type="ECO:0000259" key="4">
    <source>
        <dbReference type="Pfam" id="PF01229"/>
    </source>
</evidence>
<dbReference type="Proteomes" id="UP000215086">
    <property type="component" value="Chromosome"/>
</dbReference>
<dbReference type="KEGG" id="ttf:THTE_0688"/>
<dbReference type="PANTHER" id="PTHR12631">
    <property type="entry name" value="ALPHA-L-IDURONIDASE"/>
    <property type="match status" value="1"/>
</dbReference>
<dbReference type="AlphaFoldDB" id="A0A286RBF4"/>
<organism evidence="5 6">
    <name type="scientific">Thermogutta terrifontis</name>
    <dbReference type="NCBI Taxonomy" id="1331910"/>
    <lineage>
        <taxon>Bacteria</taxon>
        <taxon>Pseudomonadati</taxon>
        <taxon>Planctomycetota</taxon>
        <taxon>Planctomycetia</taxon>
        <taxon>Pirellulales</taxon>
        <taxon>Thermoguttaceae</taxon>
        <taxon>Thermogutta</taxon>
    </lineage>
</organism>